<evidence type="ECO:0000313" key="5">
    <source>
        <dbReference type="EMBL" id="TFH55794.1"/>
    </source>
</evidence>
<dbReference type="InterPro" id="IPR010982">
    <property type="entry name" value="Lambda_DNA-bd_dom_sf"/>
</dbReference>
<dbReference type="InterPro" id="IPR000843">
    <property type="entry name" value="HTH_LacI"/>
</dbReference>
<dbReference type="GO" id="GO:0000976">
    <property type="term" value="F:transcription cis-regulatory region binding"/>
    <property type="evidence" value="ECO:0007669"/>
    <property type="project" value="TreeGrafter"/>
</dbReference>
<organism evidence="5 6">
    <name type="scientific">Glutamicibacter arilaitensis</name>
    <dbReference type="NCBI Taxonomy" id="256701"/>
    <lineage>
        <taxon>Bacteria</taxon>
        <taxon>Bacillati</taxon>
        <taxon>Actinomycetota</taxon>
        <taxon>Actinomycetes</taxon>
        <taxon>Micrococcales</taxon>
        <taxon>Micrococcaceae</taxon>
        <taxon>Glutamicibacter</taxon>
    </lineage>
</organism>
<dbReference type="CDD" id="cd01392">
    <property type="entry name" value="HTH_LacI"/>
    <property type="match status" value="1"/>
</dbReference>
<dbReference type="RefSeq" id="WP_134779100.1">
    <property type="nucleotide sequence ID" value="NZ_SPDS01000001.1"/>
</dbReference>
<dbReference type="GO" id="GO:0003700">
    <property type="term" value="F:DNA-binding transcription factor activity"/>
    <property type="evidence" value="ECO:0007669"/>
    <property type="project" value="TreeGrafter"/>
</dbReference>
<dbReference type="PROSITE" id="PS00356">
    <property type="entry name" value="HTH_LACI_1"/>
    <property type="match status" value="1"/>
</dbReference>
<feature type="domain" description="HTH lacI-type" evidence="4">
    <location>
        <begin position="3"/>
        <end position="57"/>
    </location>
</feature>
<dbReference type="SUPFAM" id="SSF47413">
    <property type="entry name" value="lambda repressor-like DNA-binding domains"/>
    <property type="match status" value="1"/>
</dbReference>
<evidence type="ECO:0000256" key="1">
    <source>
        <dbReference type="ARBA" id="ARBA00023015"/>
    </source>
</evidence>
<keyword evidence="1" id="KW-0805">Transcription regulation</keyword>
<accession>A0A4Y8TW67</accession>
<sequence length="340" mass="36522">MSVSVKEVAAEAGVSVGTVSNVLNRPQVVSERTISKVTAAIEKLGFVRNDAARQLRAGRSRSFGLVVLDARNPFFMDVTQGAQHRALDNGYTVLMGASDNSLSTEQQLLDLFEEQRVAGVLISPLHSDLGRLWRIREMGTPVVLVDHGSGDRSFSSVSVDDVEGGRIAVRHLLDLGRKRIAFIGGPQGIQQVQHRLSGAQSVLAQTPDAVLEYMPTNNLTVLEGRAAGERILAMDPAQRPDGIFAANDLLALGILQALVMSGELSVPDDIALVGYDNIDFAESAIIPITTVRQPAEEIGRTAVDVLLREADAGDQAVREQFVFTPKLVVRASTVGPNQAR</sequence>
<proteinExistence type="predicted"/>
<dbReference type="Gene3D" id="1.10.260.40">
    <property type="entry name" value="lambda repressor-like DNA-binding domains"/>
    <property type="match status" value="1"/>
</dbReference>
<dbReference type="Pfam" id="PF00356">
    <property type="entry name" value="LacI"/>
    <property type="match status" value="1"/>
</dbReference>
<name>A0A4Y8TW67_9MICC</name>
<dbReference type="SUPFAM" id="SSF53822">
    <property type="entry name" value="Periplasmic binding protein-like I"/>
    <property type="match status" value="1"/>
</dbReference>
<dbReference type="InterPro" id="IPR046335">
    <property type="entry name" value="LacI/GalR-like_sensor"/>
</dbReference>
<comment type="caution">
    <text evidence="5">The sequence shown here is derived from an EMBL/GenBank/DDBJ whole genome shotgun (WGS) entry which is preliminary data.</text>
</comment>
<reference evidence="5 6" key="1">
    <citation type="submission" date="2019-03" db="EMBL/GenBank/DDBJ databases">
        <title>Glutamicibacter sp. LJH19 genome.</title>
        <authorList>
            <person name="Sinai Borker S."/>
            <person name="Kumar R."/>
        </authorList>
    </citation>
    <scope>NUCLEOTIDE SEQUENCE [LARGE SCALE GENOMIC DNA]</scope>
    <source>
        <strain evidence="5 6">LJH19</strain>
    </source>
</reference>
<dbReference type="Pfam" id="PF13377">
    <property type="entry name" value="Peripla_BP_3"/>
    <property type="match status" value="1"/>
</dbReference>
<dbReference type="AlphaFoldDB" id="A0A4Y8TW67"/>
<evidence type="ECO:0000313" key="6">
    <source>
        <dbReference type="Proteomes" id="UP000297638"/>
    </source>
</evidence>
<dbReference type="Gene3D" id="3.40.50.2300">
    <property type="match status" value="2"/>
</dbReference>
<dbReference type="InterPro" id="IPR028082">
    <property type="entry name" value="Peripla_BP_I"/>
</dbReference>
<dbReference type="PANTHER" id="PTHR30146:SF109">
    <property type="entry name" value="HTH-TYPE TRANSCRIPTIONAL REGULATOR GALS"/>
    <property type="match status" value="1"/>
</dbReference>
<evidence type="ECO:0000259" key="4">
    <source>
        <dbReference type="PROSITE" id="PS50932"/>
    </source>
</evidence>
<protein>
    <submittedName>
        <fullName evidence="5">LacI family transcriptional regulator</fullName>
    </submittedName>
</protein>
<keyword evidence="3" id="KW-0804">Transcription</keyword>
<dbReference type="SMART" id="SM00354">
    <property type="entry name" value="HTH_LACI"/>
    <property type="match status" value="1"/>
</dbReference>
<dbReference type="EMBL" id="SPDS01000001">
    <property type="protein sequence ID" value="TFH55794.1"/>
    <property type="molecule type" value="Genomic_DNA"/>
</dbReference>
<gene>
    <name evidence="5" type="ORF">EXY26_01535</name>
</gene>
<evidence type="ECO:0000256" key="2">
    <source>
        <dbReference type="ARBA" id="ARBA00023125"/>
    </source>
</evidence>
<dbReference type="PROSITE" id="PS50932">
    <property type="entry name" value="HTH_LACI_2"/>
    <property type="match status" value="1"/>
</dbReference>
<dbReference type="Proteomes" id="UP000297638">
    <property type="component" value="Unassembled WGS sequence"/>
</dbReference>
<evidence type="ECO:0000256" key="3">
    <source>
        <dbReference type="ARBA" id="ARBA00023163"/>
    </source>
</evidence>
<keyword evidence="2" id="KW-0238">DNA-binding</keyword>
<dbReference type="PANTHER" id="PTHR30146">
    <property type="entry name" value="LACI-RELATED TRANSCRIPTIONAL REPRESSOR"/>
    <property type="match status" value="1"/>
</dbReference>